<dbReference type="InterPro" id="IPR029063">
    <property type="entry name" value="SAM-dependent_MTases_sf"/>
</dbReference>
<keyword evidence="2" id="KW-0808">Transferase</keyword>
<sequence length="1406" mass="155649">MGSDCACDGLGDSSLSDTSEPCDHNGTDLYPLTRSLGLSTNYVPCWTCADAFREFYQNWKDGMVASFSLNPRDPQSFAPKWNETKDRIEITVRRGGSSDGQLLGFIRLDKKSGRLELANFNARLELKHLDVGGTSKRGESGGGKLAGTHGEGFKIAALVMRRNGYGVRISASSYYWNFSLRGVYKDMLHCKLSKPAASTLDKENIGKAEEELMVTQRTKLNSYIAHDVLVRISPASGVDRCKISAHDFRAWAAVALDLDGPSRPRDLIQTTAGDLILDPKFAGTLYLKGLRVGDGRPAGGVYEFAYNFAEGYINRDREFLPHRNEAAKTVAHIWAESMVKGGEAIVRHYIRLFQDHPESLDIYSSPRFVSRETACLIWEQLLKDSRKSDVFYYSEGDGASQSNVSLDDQRHQEIIETSLKKKSKKIDAALWKVLRWYKLVRTPDEERRSIFQRSEEITVDGNFAKNVLRVLRAAFQLHDIVVSICVVSGGDSAGIDLLCEGGGGTGLPLRLLIHKNWFSFTKAHEGSDCDLSNFSGLDGEGDQMSGPVDGFYCDHVVFDLFEMAIRETRVSLQLDHQQIAAIRRKVFTAVRQMPRRVKVSTSEKETELVVTWAPDEIAKIAAGGGLNIRYHIRLHKASSCLERREDLIYTEFVENLYDAEDVSKQDCGCPAQTVGPDGYNGVVFKRLDPEESYFPMVARAGGKALFTTPPIPISAEQEVWWRENLGSPTRAASSSNLPRVVRVNSGSSNSTCAYSDAAMLDSPDTPFDRAHSPVFESDSAPVQMYEDYVLESGMDEDEWREWFGQEASKRISQLFSASEQAKKHGKCEQGPSPFFPDSELTCDRLGFDFEEGSFVDVRLKDPTVASGRPYVLFIHGIHLGDDGDSGCSFPGPHLSVTRYTHSSGNVSTVLDDNFPGSPAVAGLMENSETPLDLMEFFLHYIKPERMGTRDDAELVAVDDILAVTPVPPDFDILHCVHPPAPPEAKGKGFCRFACSVTDRRAVFTPLAHQALPRLEVRKRHKRGGFATGAVPYLVDVSPSVLGASEGFLDEGYEFLAGVGFDGQKHHTWRVRNPTCQVFDGDVKSVVDEIGRGELPCPIPEAPGQPLVASLASKYTAFRLRDGNTAMPSLEDFLQPFNDMISLVSCPSLTFHFTALQMPVAVLRNDDDDASCDALFDYMNQFLVKLGHSVSLQVLSLSEYGLPQDRQVVVVTTSLYPGMNLVDLDTDERNETAPVDENLCYGLEDLSIDNTRPRYQESNGSNSLAMCSVGNKVYYNHGTGRKPRNINECIVVDATGNPPGAIRLFHSASRPHVHQVRGDLLTVRELARLQGFDDDFIFYGSPEAQYREVLAAQPPMVSQMIGRMLRRVIELNTSRHGARITGAASGIQSVSGRPNKRARVEEADEEG</sequence>
<dbReference type="InterPro" id="IPR001525">
    <property type="entry name" value="C5_MeTfrase"/>
</dbReference>
<dbReference type="EMBL" id="MU865983">
    <property type="protein sequence ID" value="KAK4444027.1"/>
    <property type="molecule type" value="Genomic_DNA"/>
</dbReference>
<reference evidence="4" key="1">
    <citation type="journal article" date="2023" name="Mol. Phylogenet. Evol.">
        <title>Genome-scale phylogeny and comparative genomics of the fungal order Sordariales.</title>
        <authorList>
            <person name="Hensen N."/>
            <person name="Bonometti L."/>
            <person name="Westerberg I."/>
            <person name="Brannstrom I.O."/>
            <person name="Guillou S."/>
            <person name="Cros-Aarteil S."/>
            <person name="Calhoun S."/>
            <person name="Haridas S."/>
            <person name="Kuo A."/>
            <person name="Mondo S."/>
            <person name="Pangilinan J."/>
            <person name="Riley R."/>
            <person name="LaButti K."/>
            <person name="Andreopoulos B."/>
            <person name="Lipzen A."/>
            <person name="Chen C."/>
            <person name="Yan M."/>
            <person name="Daum C."/>
            <person name="Ng V."/>
            <person name="Clum A."/>
            <person name="Steindorff A."/>
            <person name="Ohm R.A."/>
            <person name="Martin F."/>
            <person name="Silar P."/>
            <person name="Natvig D.O."/>
            <person name="Lalanne C."/>
            <person name="Gautier V."/>
            <person name="Ament-Velasquez S.L."/>
            <person name="Kruys A."/>
            <person name="Hutchinson M.I."/>
            <person name="Powell A.J."/>
            <person name="Barry K."/>
            <person name="Miller A.N."/>
            <person name="Grigoriev I.V."/>
            <person name="Debuchy R."/>
            <person name="Gladieux P."/>
            <person name="Hiltunen Thoren M."/>
            <person name="Johannesson H."/>
        </authorList>
    </citation>
    <scope>NUCLEOTIDE SEQUENCE</scope>
    <source>
        <strain evidence="4">PSN243</strain>
    </source>
</reference>
<dbReference type="Gene3D" id="3.40.50.150">
    <property type="entry name" value="Vaccinia Virus protein VP39"/>
    <property type="match status" value="1"/>
</dbReference>
<dbReference type="Pfam" id="PF00145">
    <property type="entry name" value="DNA_methylase"/>
    <property type="match status" value="1"/>
</dbReference>
<evidence type="ECO:0000256" key="2">
    <source>
        <dbReference type="ARBA" id="ARBA00022679"/>
    </source>
</evidence>
<dbReference type="GO" id="GO:0032259">
    <property type="term" value="P:methylation"/>
    <property type="evidence" value="ECO:0007669"/>
    <property type="project" value="UniProtKB-KW"/>
</dbReference>
<keyword evidence="5" id="KW-1185">Reference proteome</keyword>
<evidence type="ECO:0000256" key="3">
    <source>
        <dbReference type="SAM" id="MobiDB-lite"/>
    </source>
</evidence>
<dbReference type="Gene3D" id="3.90.120.10">
    <property type="entry name" value="DNA Methylase, subunit A, domain 2"/>
    <property type="match status" value="1"/>
</dbReference>
<dbReference type="GO" id="GO:0008168">
    <property type="term" value="F:methyltransferase activity"/>
    <property type="evidence" value="ECO:0007669"/>
    <property type="project" value="UniProtKB-KW"/>
</dbReference>
<evidence type="ECO:0000313" key="5">
    <source>
        <dbReference type="Proteomes" id="UP001321760"/>
    </source>
</evidence>
<dbReference type="SUPFAM" id="SSF53335">
    <property type="entry name" value="S-adenosyl-L-methionine-dependent methyltransferases"/>
    <property type="match status" value="1"/>
</dbReference>
<gene>
    <name evidence="4" type="ORF">QBC34DRAFT_360992</name>
</gene>
<keyword evidence="1" id="KW-0489">Methyltransferase</keyword>
<organism evidence="4 5">
    <name type="scientific">Podospora aff. communis PSN243</name>
    <dbReference type="NCBI Taxonomy" id="3040156"/>
    <lineage>
        <taxon>Eukaryota</taxon>
        <taxon>Fungi</taxon>
        <taxon>Dikarya</taxon>
        <taxon>Ascomycota</taxon>
        <taxon>Pezizomycotina</taxon>
        <taxon>Sordariomycetes</taxon>
        <taxon>Sordariomycetidae</taxon>
        <taxon>Sordariales</taxon>
        <taxon>Podosporaceae</taxon>
        <taxon>Podospora</taxon>
    </lineage>
</organism>
<evidence type="ECO:0008006" key="6">
    <source>
        <dbReference type="Google" id="ProtNLM"/>
    </source>
</evidence>
<accession>A0AAV9G868</accession>
<protein>
    <recommendedName>
        <fullName evidence="6">DNA (cytosine-5-)-methyltransferase</fullName>
    </recommendedName>
</protein>
<name>A0AAV9G868_9PEZI</name>
<feature type="region of interest" description="Disordered" evidence="3">
    <location>
        <begin position="1384"/>
        <end position="1406"/>
    </location>
</feature>
<proteinExistence type="predicted"/>
<evidence type="ECO:0000313" key="4">
    <source>
        <dbReference type="EMBL" id="KAK4444027.1"/>
    </source>
</evidence>
<dbReference type="Proteomes" id="UP001321760">
    <property type="component" value="Unassembled WGS sequence"/>
</dbReference>
<reference evidence="4" key="2">
    <citation type="submission" date="2023-05" db="EMBL/GenBank/DDBJ databases">
        <authorList>
            <consortium name="Lawrence Berkeley National Laboratory"/>
            <person name="Steindorff A."/>
            <person name="Hensen N."/>
            <person name="Bonometti L."/>
            <person name="Westerberg I."/>
            <person name="Brannstrom I.O."/>
            <person name="Guillou S."/>
            <person name="Cros-Aarteil S."/>
            <person name="Calhoun S."/>
            <person name="Haridas S."/>
            <person name="Kuo A."/>
            <person name="Mondo S."/>
            <person name="Pangilinan J."/>
            <person name="Riley R."/>
            <person name="Labutti K."/>
            <person name="Andreopoulos B."/>
            <person name="Lipzen A."/>
            <person name="Chen C."/>
            <person name="Yanf M."/>
            <person name="Daum C."/>
            <person name="Ng V."/>
            <person name="Clum A."/>
            <person name="Ohm R."/>
            <person name="Martin F."/>
            <person name="Silar P."/>
            <person name="Natvig D."/>
            <person name="Lalanne C."/>
            <person name="Gautier V."/>
            <person name="Ament-Velasquez S.L."/>
            <person name="Kruys A."/>
            <person name="Hutchinson M.I."/>
            <person name="Powell A.J."/>
            <person name="Barry K."/>
            <person name="Miller A.N."/>
            <person name="Grigoriev I.V."/>
            <person name="Debuchy R."/>
            <person name="Gladieux P."/>
            <person name="Thoren M.H."/>
            <person name="Johannesson H."/>
        </authorList>
    </citation>
    <scope>NUCLEOTIDE SEQUENCE</scope>
    <source>
        <strain evidence="4">PSN243</strain>
    </source>
</reference>
<evidence type="ECO:0000256" key="1">
    <source>
        <dbReference type="ARBA" id="ARBA00022603"/>
    </source>
</evidence>
<comment type="caution">
    <text evidence="4">The sequence shown here is derived from an EMBL/GenBank/DDBJ whole genome shotgun (WGS) entry which is preliminary data.</text>
</comment>